<dbReference type="EMBL" id="CVRI01000073">
    <property type="protein sequence ID" value="CRL07788.1"/>
    <property type="molecule type" value="Genomic_DNA"/>
</dbReference>
<dbReference type="Proteomes" id="UP000183832">
    <property type="component" value="Unassembled WGS sequence"/>
</dbReference>
<reference evidence="1 2" key="1">
    <citation type="submission" date="2015-04" db="EMBL/GenBank/DDBJ databases">
        <authorList>
            <person name="Syromyatnikov M.Y."/>
            <person name="Popov V.N."/>
        </authorList>
    </citation>
    <scope>NUCLEOTIDE SEQUENCE [LARGE SCALE GENOMIC DNA]</scope>
</reference>
<dbReference type="AlphaFoldDB" id="A0A1J1J7P0"/>
<organism evidence="1 2">
    <name type="scientific">Clunio marinus</name>
    <dbReference type="NCBI Taxonomy" id="568069"/>
    <lineage>
        <taxon>Eukaryota</taxon>
        <taxon>Metazoa</taxon>
        <taxon>Ecdysozoa</taxon>
        <taxon>Arthropoda</taxon>
        <taxon>Hexapoda</taxon>
        <taxon>Insecta</taxon>
        <taxon>Pterygota</taxon>
        <taxon>Neoptera</taxon>
        <taxon>Endopterygota</taxon>
        <taxon>Diptera</taxon>
        <taxon>Nematocera</taxon>
        <taxon>Chironomoidea</taxon>
        <taxon>Chironomidae</taxon>
        <taxon>Clunio</taxon>
    </lineage>
</organism>
<evidence type="ECO:0000313" key="1">
    <source>
        <dbReference type="EMBL" id="CRL07788.1"/>
    </source>
</evidence>
<proteinExistence type="predicted"/>
<gene>
    <name evidence="1" type="ORF">CLUMA_CG020742</name>
</gene>
<evidence type="ECO:0000313" key="2">
    <source>
        <dbReference type="Proteomes" id="UP000183832"/>
    </source>
</evidence>
<accession>A0A1J1J7P0</accession>
<name>A0A1J1J7P0_9DIPT</name>
<protein>
    <submittedName>
        <fullName evidence="1">CLUMA_CG020742, isoform A</fullName>
    </submittedName>
</protein>
<sequence length="71" mass="8328">MIGLKKSLKGFTKTQLVSIHEDSRRNMTTQIRINTKKTRQKIFAFNAMLLKENKRQQTLGAVKHCYDSHHK</sequence>
<keyword evidence="2" id="KW-1185">Reference proteome</keyword>